<keyword evidence="1" id="KW-0175">Coiled coil</keyword>
<accession>A0A803R809</accession>
<dbReference type="AlphaFoldDB" id="A0A803R809"/>
<keyword evidence="3" id="KW-1185">Reference proteome</keyword>
<dbReference type="EnsemblPlants" id="novel_model_618_5bda875f">
    <property type="protein sequence ID" value="cds.novel_model_618_5bda875f"/>
    <property type="gene ID" value="novel_gene_438_5bda875f"/>
</dbReference>
<dbReference type="Proteomes" id="UP000596661">
    <property type="component" value="Chromosome 2"/>
</dbReference>
<organism evidence="2 3">
    <name type="scientific">Cannabis sativa</name>
    <name type="common">Hemp</name>
    <name type="synonym">Marijuana</name>
    <dbReference type="NCBI Taxonomy" id="3483"/>
    <lineage>
        <taxon>Eukaryota</taxon>
        <taxon>Viridiplantae</taxon>
        <taxon>Streptophyta</taxon>
        <taxon>Embryophyta</taxon>
        <taxon>Tracheophyta</taxon>
        <taxon>Spermatophyta</taxon>
        <taxon>Magnoliopsida</taxon>
        <taxon>eudicotyledons</taxon>
        <taxon>Gunneridae</taxon>
        <taxon>Pentapetalae</taxon>
        <taxon>rosids</taxon>
        <taxon>fabids</taxon>
        <taxon>Rosales</taxon>
        <taxon>Cannabaceae</taxon>
        <taxon>Cannabis</taxon>
    </lineage>
</organism>
<sequence length="140" mass="16201">MEDEITKYVANFVQSCEQYEVAKQDLREVQENEKSIEILKTDMKNISSEYFPLRNQAEVVDNEIAELEIQLSERKMKKKRLSKMLEVLAGRATTSKQALVSAEQDHEKLSVLKKVEAEKVIGDMKRSWESLKLGYSNMLV</sequence>
<evidence type="ECO:0000313" key="3">
    <source>
        <dbReference type="Proteomes" id="UP000596661"/>
    </source>
</evidence>
<evidence type="ECO:0000313" key="2">
    <source>
        <dbReference type="EnsemblPlants" id="cds.novel_model_618_5bda875f"/>
    </source>
</evidence>
<proteinExistence type="predicted"/>
<evidence type="ECO:0000256" key="1">
    <source>
        <dbReference type="SAM" id="Coils"/>
    </source>
</evidence>
<feature type="coiled-coil region" evidence="1">
    <location>
        <begin position="29"/>
        <end position="84"/>
    </location>
</feature>
<reference evidence="2" key="2">
    <citation type="submission" date="2021-03" db="UniProtKB">
        <authorList>
            <consortium name="EnsemblPlants"/>
        </authorList>
    </citation>
    <scope>IDENTIFICATION</scope>
</reference>
<reference evidence="2" key="1">
    <citation type="submission" date="2018-11" db="EMBL/GenBank/DDBJ databases">
        <authorList>
            <person name="Grassa J C."/>
        </authorList>
    </citation>
    <scope>NUCLEOTIDE SEQUENCE [LARGE SCALE GENOMIC DNA]</scope>
</reference>
<dbReference type="Gramene" id="novel_model_618_5bda875f">
    <property type="protein sequence ID" value="cds.novel_model_618_5bda875f"/>
    <property type="gene ID" value="novel_gene_438_5bda875f"/>
</dbReference>
<dbReference type="EMBL" id="UZAU01000211">
    <property type="status" value="NOT_ANNOTATED_CDS"/>
    <property type="molecule type" value="Genomic_DNA"/>
</dbReference>
<protein>
    <submittedName>
        <fullName evidence="2">Uncharacterized protein</fullName>
    </submittedName>
</protein>
<name>A0A803R809_CANSA</name>